<dbReference type="Pfam" id="PF12947">
    <property type="entry name" value="EGF_3"/>
    <property type="match status" value="1"/>
</dbReference>
<keyword evidence="3" id="KW-0677">Repeat</keyword>
<protein>
    <submittedName>
        <fullName evidence="9">Uncharacterized protein</fullName>
    </submittedName>
</protein>
<dbReference type="Gene3D" id="2.10.25.10">
    <property type="entry name" value="Laminin"/>
    <property type="match status" value="2"/>
</dbReference>
<dbReference type="PROSITE" id="PS00010">
    <property type="entry name" value="ASX_HYDROXYL"/>
    <property type="match status" value="2"/>
</dbReference>
<evidence type="ECO:0000256" key="4">
    <source>
        <dbReference type="ARBA" id="ARBA00023157"/>
    </source>
</evidence>
<dbReference type="SUPFAM" id="SSF57603">
    <property type="entry name" value="FnI-like domain"/>
    <property type="match status" value="1"/>
</dbReference>
<dbReference type="GO" id="GO:0005615">
    <property type="term" value="C:extracellular space"/>
    <property type="evidence" value="ECO:0007669"/>
    <property type="project" value="TreeGrafter"/>
</dbReference>
<evidence type="ECO:0000313" key="9">
    <source>
        <dbReference type="EMBL" id="CAG2220821.1"/>
    </source>
</evidence>
<sequence>MLGRRKLCKFVIATTTDISKTQKRSLANCYFSGKYYDHGASYSPKVCVTCTCNDGRMECKRMNPETECPRLDCPKDKFIHIHGECCPICEGTDFCGQGHNCHHNATCFNLATRYACQCKMGFKGDGVFCEDVNECLVKGGIHGHHCNGQTKCHNTVGSYECRCASGIKPEDPYNCDEGKLSSPSTTTTSSSSSSAISVSMSLCLLLCALFSIKCVVGH</sequence>
<dbReference type="EMBL" id="CAJPWZ010001673">
    <property type="protein sequence ID" value="CAG2220821.1"/>
    <property type="molecule type" value="Genomic_DNA"/>
</dbReference>
<dbReference type="OrthoDB" id="6229058at2759"/>
<dbReference type="GO" id="GO:0005509">
    <property type="term" value="F:calcium ion binding"/>
    <property type="evidence" value="ECO:0007669"/>
    <property type="project" value="InterPro"/>
</dbReference>
<evidence type="ECO:0000256" key="2">
    <source>
        <dbReference type="ARBA" id="ARBA00022729"/>
    </source>
</evidence>
<evidence type="ECO:0000256" key="1">
    <source>
        <dbReference type="ARBA" id="ARBA00022536"/>
    </source>
</evidence>
<dbReference type="CDD" id="cd00054">
    <property type="entry name" value="EGF_CA"/>
    <property type="match status" value="1"/>
</dbReference>
<dbReference type="InterPro" id="IPR001007">
    <property type="entry name" value="VWF_dom"/>
</dbReference>
<dbReference type="PANTHER" id="PTHR24042">
    <property type="entry name" value="NEL HOMOLOG"/>
    <property type="match status" value="1"/>
</dbReference>
<dbReference type="AlphaFoldDB" id="A0A8S3SJ85"/>
<feature type="domain" description="EGF-like" evidence="7">
    <location>
        <begin position="131"/>
        <end position="176"/>
    </location>
</feature>
<dbReference type="InterPro" id="IPR001881">
    <property type="entry name" value="EGF-like_Ca-bd_dom"/>
</dbReference>
<dbReference type="GO" id="GO:0008201">
    <property type="term" value="F:heparin binding"/>
    <property type="evidence" value="ECO:0007669"/>
    <property type="project" value="TreeGrafter"/>
</dbReference>
<feature type="domain" description="VWFC" evidence="8">
    <location>
        <begin position="27"/>
        <end position="90"/>
    </location>
</feature>
<evidence type="ECO:0000256" key="6">
    <source>
        <dbReference type="PROSITE-ProRule" id="PRU00076"/>
    </source>
</evidence>
<keyword evidence="4" id="KW-1015">Disulfide bond</keyword>
<dbReference type="InterPro" id="IPR051586">
    <property type="entry name" value="PKC-binding_NELL"/>
</dbReference>
<keyword evidence="2" id="KW-0732">Signal</keyword>
<evidence type="ECO:0000256" key="5">
    <source>
        <dbReference type="ARBA" id="ARBA00023180"/>
    </source>
</evidence>
<organism evidence="9 10">
    <name type="scientific">Mytilus edulis</name>
    <name type="common">Blue mussel</name>
    <dbReference type="NCBI Taxonomy" id="6550"/>
    <lineage>
        <taxon>Eukaryota</taxon>
        <taxon>Metazoa</taxon>
        <taxon>Spiralia</taxon>
        <taxon>Lophotrochozoa</taxon>
        <taxon>Mollusca</taxon>
        <taxon>Bivalvia</taxon>
        <taxon>Autobranchia</taxon>
        <taxon>Pteriomorphia</taxon>
        <taxon>Mytilida</taxon>
        <taxon>Mytiloidea</taxon>
        <taxon>Mytilidae</taxon>
        <taxon>Mytilinae</taxon>
        <taxon>Mytilus</taxon>
    </lineage>
</organism>
<keyword evidence="1 6" id="KW-0245">EGF-like domain</keyword>
<proteinExistence type="predicted"/>
<dbReference type="InterPro" id="IPR000152">
    <property type="entry name" value="EGF-type_Asp/Asn_hydroxyl_site"/>
</dbReference>
<gene>
    <name evidence="9" type="ORF">MEDL_34287</name>
</gene>
<dbReference type="SMART" id="SM00214">
    <property type="entry name" value="VWC"/>
    <property type="match status" value="1"/>
</dbReference>
<dbReference type="SUPFAM" id="SSF57196">
    <property type="entry name" value="EGF/Laminin"/>
    <property type="match status" value="2"/>
</dbReference>
<dbReference type="InterPro" id="IPR049883">
    <property type="entry name" value="NOTCH1_EGF-like"/>
</dbReference>
<feature type="domain" description="EGF-like" evidence="7">
    <location>
        <begin position="91"/>
        <end position="130"/>
    </location>
</feature>
<dbReference type="InterPro" id="IPR018097">
    <property type="entry name" value="EGF_Ca-bd_CS"/>
</dbReference>
<dbReference type="Proteomes" id="UP000683360">
    <property type="component" value="Unassembled WGS sequence"/>
</dbReference>
<dbReference type="PROSITE" id="PS50026">
    <property type="entry name" value="EGF_3"/>
    <property type="match status" value="2"/>
</dbReference>
<evidence type="ECO:0000313" key="10">
    <source>
        <dbReference type="Proteomes" id="UP000683360"/>
    </source>
</evidence>
<dbReference type="Gene3D" id="6.20.200.20">
    <property type="match status" value="1"/>
</dbReference>
<evidence type="ECO:0000256" key="3">
    <source>
        <dbReference type="ARBA" id="ARBA00022737"/>
    </source>
</evidence>
<keyword evidence="5" id="KW-0325">Glycoprotein</keyword>
<dbReference type="PROSITE" id="PS50184">
    <property type="entry name" value="VWFC_2"/>
    <property type="match status" value="1"/>
</dbReference>
<dbReference type="InterPro" id="IPR000742">
    <property type="entry name" value="EGF"/>
</dbReference>
<dbReference type="Pfam" id="PF00093">
    <property type="entry name" value="VWC"/>
    <property type="match status" value="1"/>
</dbReference>
<dbReference type="SMART" id="SM00179">
    <property type="entry name" value="EGF_CA"/>
    <property type="match status" value="2"/>
</dbReference>
<dbReference type="PROSITE" id="PS01186">
    <property type="entry name" value="EGF_2"/>
    <property type="match status" value="1"/>
</dbReference>
<accession>A0A8S3SJ85</accession>
<name>A0A8S3SJ85_MYTED</name>
<dbReference type="Pfam" id="PF07645">
    <property type="entry name" value="EGF_CA"/>
    <property type="match status" value="1"/>
</dbReference>
<keyword evidence="10" id="KW-1185">Reference proteome</keyword>
<reference evidence="9" key="1">
    <citation type="submission" date="2021-03" db="EMBL/GenBank/DDBJ databases">
        <authorList>
            <person name="Bekaert M."/>
        </authorList>
    </citation>
    <scope>NUCLEOTIDE SEQUENCE</scope>
</reference>
<dbReference type="PROSITE" id="PS01187">
    <property type="entry name" value="EGF_CA"/>
    <property type="match status" value="1"/>
</dbReference>
<evidence type="ECO:0000259" key="7">
    <source>
        <dbReference type="PROSITE" id="PS50026"/>
    </source>
</evidence>
<comment type="caution">
    <text evidence="6">Lacks conserved residue(s) required for the propagation of feature annotation.</text>
</comment>
<comment type="caution">
    <text evidence="9">The sequence shown here is derived from an EMBL/GenBank/DDBJ whole genome shotgun (WGS) entry which is preliminary data.</text>
</comment>
<dbReference type="PANTHER" id="PTHR24042:SF5">
    <property type="entry name" value="EGF-LIKE CALCIUM-BINDING DOMAIN-CONTAINING PROTEIN"/>
    <property type="match status" value="1"/>
</dbReference>
<dbReference type="SMART" id="SM00181">
    <property type="entry name" value="EGF"/>
    <property type="match status" value="2"/>
</dbReference>
<dbReference type="InterPro" id="IPR024731">
    <property type="entry name" value="NELL2-like_EGF"/>
</dbReference>
<evidence type="ECO:0000259" key="8">
    <source>
        <dbReference type="PROSITE" id="PS50184"/>
    </source>
</evidence>